<protein>
    <recommendedName>
        <fullName evidence="1">HTH cro/C1-type domain-containing protein</fullName>
    </recommendedName>
</protein>
<dbReference type="InterPro" id="IPR011990">
    <property type="entry name" value="TPR-like_helical_dom_sf"/>
</dbReference>
<keyword evidence="3" id="KW-1185">Reference proteome</keyword>
<sequence>MMITYGPTIRRLRTNQHLPQKAVYTGIVSRSFYAKFEKGETNISADKLFALLQRLNIGVTEFLYQHRGMEPSVTEKLRRQIRDNYQQGNFKALRAFYATNRYHALPEMRALAVTAYALVYITGHNSLHMSNAPIVEFQAVLQNTPDWTLEQARLSAETNFLLPLTDPLHHRFFRQIIQTLLAYRSFSDEIDNDLADAYLNEIQPQLLAGHLDTAARLVTELQTISADSQAIDIQFVLTFCRYLVGLYTDFPVVEKQLPDLLSWIDKLNLPFSRDYHLITEVHWDRGRNHYLRRGYFQAKNNDDPQSPN</sequence>
<evidence type="ECO:0000313" key="3">
    <source>
        <dbReference type="Proteomes" id="UP000051330"/>
    </source>
</evidence>
<dbReference type="InterPro" id="IPR053163">
    <property type="entry name" value="HTH-type_regulator_Rgg"/>
</dbReference>
<organism evidence="2 3">
    <name type="scientific">Schleiferilactobacillus perolens DSM 12744</name>
    <dbReference type="NCBI Taxonomy" id="1423792"/>
    <lineage>
        <taxon>Bacteria</taxon>
        <taxon>Bacillati</taxon>
        <taxon>Bacillota</taxon>
        <taxon>Bacilli</taxon>
        <taxon>Lactobacillales</taxon>
        <taxon>Lactobacillaceae</taxon>
        <taxon>Schleiferilactobacillus</taxon>
    </lineage>
</organism>
<dbReference type="OrthoDB" id="2299201at2"/>
<dbReference type="Gene3D" id="1.25.40.10">
    <property type="entry name" value="Tetratricopeptide repeat domain"/>
    <property type="match status" value="1"/>
</dbReference>
<dbReference type="EMBL" id="AZEC01000008">
    <property type="protein sequence ID" value="KRL12454.1"/>
    <property type="molecule type" value="Genomic_DNA"/>
</dbReference>
<dbReference type="Pfam" id="PF01381">
    <property type="entry name" value="HTH_3"/>
    <property type="match status" value="1"/>
</dbReference>
<evidence type="ECO:0000259" key="1">
    <source>
        <dbReference type="PROSITE" id="PS50943"/>
    </source>
</evidence>
<dbReference type="InterPro" id="IPR010982">
    <property type="entry name" value="Lambda_DNA-bd_dom_sf"/>
</dbReference>
<dbReference type="PATRIC" id="fig|1423792.3.peg.3124"/>
<feature type="domain" description="HTH cro/C1-type" evidence="1">
    <location>
        <begin position="9"/>
        <end position="62"/>
    </location>
</feature>
<dbReference type="InterPro" id="IPR001387">
    <property type="entry name" value="Cro/C1-type_HTH"/>
</dbReference>
<gene>
    <name evidence="2" type="ORF">FD09_GL003040</name>
</gene>
<dbReference type="GO" id="GO:0003677">
    <property type="term" value="F:DNA binding"/>
    <property type="evidence" value="ECO:0007669"/>
    <property type="project" value="InterPro"/>
</dbReference>
<dbReference type="PANTHER" id="PTHR37038">
    <property type="entry name" value="TRANSCRIPTIONAL REGULATOR-RELATED"/>
    <property type="match status" value="1"/>
</dbReference>
<proteinExistence type="predicted"/>
<comment type="caution">
    <text evidence="2">The sequence shown here is derived from an EMBL/GenBank/DDBJ whole genome shotgun (WGS) entry which is preliminary data.</text>
</comment>
<dbReference type="SUPFAM" id="SSF47413">
    <property type="entry name" value="lambda repressor-like DNA-binding domains"/>
    <property type="match status" value="1"/>
</dbReference>
<accession>A0A0R1MWB2</accession>
<dbReference type="CDD" id="cd00093">
    <property type="entry name" value="HTH_XRE"/>
    <property type="match status" value="1"/>
</dbReference>
<dbReference type="SMART" id="SM00530">
    <property type="entry name" value="HTH_XRE"/>
    <property type="match status" value="1"/>
</dbReference>
<dbReference type="AlphaFoldDB" id="A0A0R1MWB2"/>
<dbReference type="PROSITE" id="PS50943">
    <property type="entry name" value="HTH_CROC1"/>
    <property type="match status" value="1"/>
</dbReference>
<reference evidence="2 3" key="1">
    <citation type="journal article" date="2015" name="Genome Announc.">
        <title>Expanding the biotechnology potential of lactobacilli through comparative genomics of 213 strains and associated genera.</title>
        <authorList>
            <person name="Sun Z."/>
            <person name="Harris H.M."/>
            <person name="McCann A."/>
            <person name="Guo C."/>
            <person name="Argimon S."/>
            <person name="Zhang W."/>
            <person name="Yang X."/>
            <person name="Jeffery I.B."/>
            <person name="Cooney J.C."/>
            <person name="Kagawa T.F."/>
            <person name="Liu W."/>
            <person name="Song Y."/>
            <person name="Salvetti E."/>
            <person name="Wrobel A."/>
            <person name="Rasinkangas P."/>
            <person name="Parkhill J."/>
            <person name="Rea M.C."/>
            <person name="O'Sullivan O."/>
            <person name="Ritari J."/>
            <person name="Douillard F.P."/>
            <person name="Paul Ross R."/>
            <person name="Yang R."/>
            <person name="Briner A.E."/>
            <person name="Felis G.E."/>
            <person name="de Vos W.M."/>
            <person name="Barrangou R."/>
            <person name="Klaenhammer T.R."/>
            <person name="Caufield P.W."/>
            <person name="Cui Y."/>
            <person name="Zhang H."/>
            <person name="O'Toole P.W."/>
        </authorList>
    </citation>
    <scope>NUCLEOTIDE SEQUENCE [LARGE SCALE GENOMIC DNA]</scope>
    <source>
        <strain evidence="2 3">DSM 12744</strain>
    </source>
</reference>
<dbReference type="Proteomes" id="UP000051330">
    <property type="component" value="Unassembled WGS sequence"/>
</dbReference>
<name>A0A0R1MWB2_9LACO</name>
<evidence type="ECO:0000313" key="2">
    <source>
        <dbReference type="EMBL" id="KRL12454.1"/>
    </source>
</evidence>
<dbReference type="STRING" id="1423792.FD09_GL003040"/>